<organism evidence="1 3">
    <name type="scientific">Rhizophagus clarus</name>
    <dbReference type="NCBI Taxonomy" id="94130"/>
    <lineage>
        <taxon>Eukaryota</taxon>
        <taxon>Fungi</taxon>
        <taxon>Fungi incertae sedis</taxon>
        <taxon>Mucoromycota</taxon>
        <taxon>Glomeromycotina</taxon>
        <taxon>Glomeromycetes</taxon>
        <taxon>Glomerales</taxon>
        <taxon>Glomeraceae</taxon>
        <taxon>Rhizophagus</taxon>
    </lineage>
</organism>
<protein>
    <submittedName>
        <fullName evidence="1">Uncharacterized protein</fullName>
    </submittedName>
</protein>
<dbReference type="EMBL" id="BLAL01000074">
    <property type="protein sequence ID" value="GES83903.1"/>
    <property type="molecule type" value="Genomic_DNA"/>
</dbReference>
<gene>
    <name evidence="2" type="ORF">RCL2_001105200</name>
    <name evidence="1" type="ORF">RclHR1_04590015</name>
</gene>
<sequence length="263" mass="30975">MTTPILWKDHGRQNNLTDDACIILLHVILLHFSKESGDKLKAQGIDLLIEIYPRPLFNYISFWKYLDLYFLERIMNVFIVGLLEYSKLSIFKNEVLKLFINHDKKINSLSIPGSFYPNLFSKIEHCFSELEYFYCDNNINYNILESVMSTRIKKLELNVKYGYTTNPNIFKLIEAQKNLEVNLIYDIDIVICNLGLIKIEESLIKCADTVQYLRIDWEPITQFLVNLVSLGLSYVYFGHNNLIQLENLSFPLLKILKSWRHFI</sequence>
<accession>A0A2Z6S0Q2</accession>
<reference evidence="1 3" key="1">
    <citation type="submission" date="2017-11" db="EMBL/GenBank/DDBJ databases">
        <title>The genome of Rhizophagus clarus HR1 reveals common genetic basis of auxotrophy among arbuscular mycorrhizal fungi.</title>
        <authorList>
            <person name="Kobayashi Y."/>
        </authorList>
    </citation>
    <scope>NUCLEOTIDE SEQUENCE [LARGE SCALE GENOMIC DNA]</scope>
    <source>
        <strain evidence="1 3">HR1</strain>
    </source>
</reference>
<reference evidence="2" key="2">
    <citation type="submission" date="2019-10" db="EMBL/GenBank/DDBJ databases">
        <title>Conservation and host-specific expression of non-tandemly repeated heterogenous ribosome RNA gene in arbuscular mycorrhizal fungi.</title>
        <authorList>
            <person name="Maeda T."/>
            <person name="Kobayashi Y."/>
            <person name="Nakagawa T."/>
            <person name="Ezawa T."/>
            <person name="Yamaguchi K."/>
            <person name="Bino T."/>
            <person name="Nishimoto Y."/>
            <person name="Shigenobu S."/>
            <person name="Kawaguchi M."/>
        </authorList>
    </citation>
    <scope>NUCLEOTIDE SEQUENCE</scope>
    <source>
        <strain evidence="2">HR1</strain>
    </source>
</reference>
<name>A0A2Z6S0Q2_9GLOM</name>
<keyword evidence="3" id="KW-1185">Reference proteome</keyword>
<dbReference type="Proteomes" id="UP000615446">
    <property type="component" value="Unassembled WGS sequence"/>
</dbReference>
<proteinExistence type="predicted"/>
<dbReference type="AlphaFoldDB" id="A0A2Z6S0Q2"/>
<evidence type="ECO:0000313" key="1">
    <source>
        <dbReference type="EMBL" id="GBC02362.1"/>
    </source>
</evidence>
<comment type="caution">
    <text evidence="1">The sequence shown here is derived from an EMBL/GenBank/DDBJ whole genome shotgun (WGS) entry which is preliminary data.</text>
</comment>
<evidence type="ECO:0000313" key="2">
    <source>
        <dbReference type="EMBL" id="GES83903.1"/>
    </source>
</evidence>
<evidence type="ECO:0000313" key="3">
    <source>
        <dbReference type="Proteomes" id="UP000247702"/>
    </source>
</evidence>
<dbReference type="EMBL" id="BEXD01003825">
    <property type="protein sequence ID" value="GBC02362.1"/>
    <property type="molecule type" value="Genomic_DNA"/>
</dbReference>
<dbReference type="Proteomes" id="UP000247702">
    <property type="component" value="Unassembled WGS sequence"/>
</dbReference>